<organism evidence="2 3">
    <name type="scientific">Drosophila mauritiana</name>
    <name type="common">Fruit fly</name>
    <dbReference type="NCBI Taxonomy" id="7226"/>
    <lineage>
        <taxon>Eukaryota</taxon>
        <taxon>Metazoa</taxon>
        <taxon>Ecdysozoa</taxon>
        <taxon>Arthropoda</taxon>
        <taxon>Hexapoda</taxon>
        <taxon>Insecta</taxon>
        <taxon>Pterygota</taxon>
        <taxon>Neoptera</taxon>
        <taxon>Endopterygota</taxon>
        <taxon>Diptera</taxon>
        <taxon>Brachycera</taxon>
        <taxon>Muscomorpha</taxon>
        <taxon>Ephydroidea</taxon>
        <taxon>Drosophilidae</taxon>
        <taxon>Drosophila</taxon>
        <taxon>Sophophora</taxon>
    </lineage>
</organism>
<evidence type="ECO:0000313" key="2">
    <source>
        <dbReference type="Proteomes" id="UP000515162"/>
    </source>
</evidence>
<evidence type="ECO:0000313" key="3">
    <source>
        <dbReference type="RefSeq" id="XP_033169746.1"/>
    </source>
</evidence>
<name>A0A6P8L2W8_DROMA</name>
<sequence length="121" mass="13611">TLSVVKRLSSNTLKQSSTGIWRPRVECFIHNESSETQSGSHEKAELSQEGSQKSSEIFNLVKPINNRVEQTVKDEVFDWIKDAVRKVAEETITTKLHNDSELELQPELETKTGNEAAKPTS</sequence>
<keyword evidence="2" id="KW-1185">Reference proteome</keyword>
<protein>
    <submittedName>
        <fullName evidence="3">Uncharacterized protein LOC117147090</fullName>
    </submittedName>
</protein>
<feature type="region of interest" description="Disordered" evidence="1">
    <location>
        <begin position="94"/>
        <end position="121"/>
    </location>
</feature>
<proteinExistence type="predicted"/>
<dbReference type="RefSeq" id="XP_033169746.1">
    <property type="nucleotide sequence ID" value="XM_033313855.1"/>
</dbReference>
<dbReference type="AlphaFoldDB" id="A0A6P8L2W8"/>
<dbReference type="GeneID" id="117147090"/>
<accession>A0A6P8L2W8</accession>
<feature type="non-terminal residue" evidence="3">
    <location>
        <position position="1"/>
    </location>
</feature>
<reference evidence="3" key="1">
    <citation type="submission" date="2025-08" db="UniProtKB">
        <authorList>
            <consortium name="RefSeq"/>
        </authorList>
    </citation>
    <scope>IDENTIFICATION</scope>
    <source>
        <strain evidence="3">Mau12</strain>
        <tissue evidence="3">Whole Body</tissue>
    </source>
</reference>
<dbReference type="Proteomes" id="UP000515162">
    <property type="component" value="Chromosome X"/>
</dbReference>
<feature type="region of interest" description="Disordered" evidence="1">
    <location>
        <begin position="32"/>
        <end position="53"/>
    </location>
</feature>
<evidence type="ECO:0000256" key="1">
    <source>
        <dbReference type="SAM" id="MobiDB-lite"/>
    </source>
</evidence>
<gene>
    <name evidence="3" type="primary">LOC117147090</name>
</gene>